<accession>A0ABU1NAB0</accession>
<dbReference type="RefSeq" id="WP_309899426.1">
    <property type="nucleotide sequence ID" value="NZ_JAVDRF010000002.1"/>
</dbReference>
<dbReference type="EMBL" id="JAVDRF010000002">
    <property type="protein sequence ID" value="MDR6535390.1"/>
    <property type="molecule type" value="Genomic_DNA"/>
</dbReference>
<sequence length="79" mass="8563">MPMELLRQIAQQPLPCTIYAPAEIDKLRVLRAAELVSAFIPPAESLPSGCESHRPAQVLAITAKGQKALEGQLQDTLDL</sequence>
<reference evidence="1 2" key="1">
    <citation type="submission" date="2023-07" db="EMBL/GenBank/DDBJ databases">
        <title>Sorghum-associated microbial communities from plants grown in Nebraska, USA.</title>
        <authorList>
            <person name="Schachtman D."/>
        </authorList>
    </citation>
    <scope>NUCLEOTIDE SEQUENCE [LARGE SCALE GENOMIC DNA]</scope>
    <source>
        <strain evidence="1 2">DS1781</strain>
    </source>
</reference>
<dbReference type="Proteomes" id="UP001184230">
    <property type="component" value="Unassembled WGS sequence"/>
</dbReference>
<evidence type="ECO:0000313" key="1">
    <source>
        <dbReference type="EMBL" id="MDR6535390.1"/>
    </source>
</evidence>
<comment type="caution">
    <text evidence="1">The sequence shown here is derived from an EMBL/GenBank/DDBJ whole genome shotgun (WGS) entry which is preliminary data.</text>
</comment>
<name>A0ABU1NAB0_9BURK</name>
<keyword evidence="2" id="KW-1185">Reference proteome</keyword>
<organism evidence="1 2">
    <name type="scientific">Variovorax soli</name>
    <dbReference type="NCBI Taxonomy" id="376815"/>
    <lineage>
        <taxon>Bacteria</taxon>
        <taxon>Pseudomonadati</taxon>
        <taxon>Pseudomonadota</taxon>
        <taxon>Betaproteobacteria</taxon>
        <taxon>Burkholderiales</taxon>
        <taxon>Comamonadaceae</taxon>
        <taxon>Variovorax</taxon>
    </lineage>
</organism>
<proteinExistence type="predicted"/>
<gene>
    <name evidence="1" type="ORF">J2739_001150</name>
</gene>
<evidence type="ECO:0000313" key="2">
    <source>
        <dbReference type="Proteomes" id="UP001184230"/>
    </source>
</evidence>
<protein>
    <submittedName>
        <fullName evidence="1">Uncharacterized protein</fullName>
    </submittedName>
</protein>